<feature type="domain" description="RNase H type-1" evidence="1">
    <location>
        <begin position="22"/>
        <end position="160"/>
    </location>
</feature>
<evidence type="ECO:0000259" key="1">
    <source>
        <dbReference type="PROSITE" id="PS50879"/>
    </source>
</evidence>
<keyword evidence="3" id="KW-1185">Reference proteome</keyword>
<dbReference type="STRING" id="4795.A0A225W0M8"/>
<dbReference type="OrthoDB" id="124261at2759"/>
<dbReference type="SUPFAM" id="SSF53098">
    <property type="entry name" value="Ribonuclease H-like"/>
    <property type="match status" value="1"/>
</dbReference>
<dbReference type="PANTHER" id="PTHR47723">
    <property type="entry name" value="OS05G0353850 PROTEIN"/>
    <property type="match status" value="1"/>
</dbReference>
<dbReference type="InterPro" id="IPR053151">
    <property type="entry name" value="RNase_H-like"/>
</dbReference>
<accession>A0A225W0M8</accession>
<dbReference type="InterPro" id="IPR012337">
    <property type="entry name" value="RNaseH-like_sf"/>
</dbReference>
<comment type="caution">
    <text evidence="2">The sequence shown here is derived from an EMBL/GenBank/DDBJ whole genome shotgun (WGS) entry which is preliminary data.</text>
</comment>
<dbReference type="PANTHER" id="PTHR47723:SF19">
    <property type="entry name" value="POLYNUCLEOTIDYL TRANSFERASE, RIBONUCLEASE H-LIKE SUPERFAMILY PROTEIN"/>
    <property type="match status" value="1"/>
</dbReference>
<evidence type="ECO:0000313" key="2">
    <source>
        <dbReference type="EMBL" id="OWZ11152.1"/>
    </source>
</evidence>
<proteinExistence type="predicted"/>
<dbReference type="GO" id="GO:0004523">
    <property type="term" value="F:RNA-DNA hybrid ribonuclease activity"/>
    <property type="evidence" value="ECO:0007669"/>
    <property type="project" value="InterPro"/>
</dbReference>
<dbReference type="Pfam" id="PF13456">
    <property type="entry name" value="RVT_3"/>
    <property type="match status" value="1"/>
</dbReference>
<reference evidence="3" key="1">
    <citation type="submission" date="2017-03" db="EMBL/GenBank/DDBJ databases">
        <title>Phytopthora megakarya and P. palmivora, two closely related causual agents of cacao black pod achieved similar genome size and gene model numbers by different mechanisms.</title>
        <authorList>
            <person name="Ali S."/>
            <person name="Shao J."/>
            <person name="Larry D.J."/>
            <person name="Kronmiller B."/>
            <person name="Shen D."/>
            <person name="Strem M.D."/>
            <person name="Melnick R.L."/>
            <person name="Guiltinan M.J."/>
            <person name="Tyler B.M."/>
            <person name="Meinhardt L.W."/>
            <person name="Bailey B.A."/>
        </authorList>
    </citation>
    <scope>NUCLEOTIDE SEQUENCE [LARGE SCALE GENOMIC DNA]</scope>
    <source>
        <strain evidence="3">zdho120</strain>
    </source>
</reference>
<gene>
    <name evidence="2" type="ORF">PHMEG_00015869</name>
</gene>
<dbReference type="AlphaFoldDB" id="A0A225W0M8"/>
<dbReference type="GO" id="GO:0003676">
    <property type="term" value="F:nucleic acid binding"/>
    <property type="evidence" value="ECO:0007669"/>
    <property type="project" value="InterPro"/>
</dbReference>
<dbReference type="PROSITE" id="PS50879">
    <property type="entry name" value="RNASE_H_1"/>
    <property type="match status" value="1"/>
</dbReference>
<dbReference type="InterPro" id="IPR002156">
    <property type="entry name" value="RNaseH_domain"/>
</dbReference>
<name>A0A225W0M8_9STRA</name>
<dbReference type="InterPro" id="IPR036397">
    <property type="entry name" value="RNaseH_sf"/>
</dbReference>
<dbReference type="Proteomes" id="UP000198211">
    <property type="component" value="Unassembled WGS sequence"/>
</dbReference>
<dbReference type="EMBL" id="NBNE01002210">
    <property type="protein sequence ID" value="OWZ11152.1"/>
    <property type="molecule type" value="Genomic_DNA"/>
</dbReference>
<sequence length="206" mass="23186">MICSSMLRHTPNTSSNITLTSPRPKQILFFDGGSRGNPGPGGSGAIIAELTPQASTPKLLWMASISQCSRRTTNNLAEYRGLLAGLKWALSARISNLHVVGDSNMILTQLRRRRQPRAVHLRDLYAQCRELADRLYVCEWSHHLRAFNKAADRLANIAMDTRKSRQIFPEDSPELTQLWAPVLQALLGDLEHWNDMRDPVRDSRSS</sequence>
<protein>
    <recommendedName>
        <fullName evidence="1">RNase H type-1 domain-containing protein</fullName>
    </recommendedName>
</protein>
<evidence type="ECO:0000313" key="3">
    <source>
        <dbReference type="Proteomes" id="UP000198211"/>
    </source>
</evidence>
<organism evidence="2 3">
    <name type="scientific">Phytophthora megakarya</name>
    <dbReference type="NCBI Taxonomy" id="4795"/>
    <lineage>
        <taxon>Eukaryota</taxon>
        <taxon>Sar</taxon>
        <taxon>Stramenopiles</taxon>
        <taxon>Oomycota</taxon>
        <taxon>Peronosporomycetes</taxon>
        <taxon>Peronosporales</taxon>
        <taxon>Peronosporaceae</taxon>
        <taxon>Phytophthora</taxon>
    </lineage>
</organism>
<dbReference type="Gene3D" id="3.30.420.10">
    <property type="entry name" value="Ribonuclease H-like superfamily/Ribonuclease H"/>
    <property type="match status" value="1"/>
</dbReference>
<dbReference type="CDD" id="cd09279">
    <property type="entry name" value="RNase_HI_like"/>
    <property type="match status" value="1"/>
</dbReference>